<accession>A0A915EQQ0</accession>
<evidence type="ECO:0000313" key="2">
    <source>
        <dbReference type="WBParaSite" id="jg9411"/>
    </source>
</evidence>
<sequence>MLQFLPNYMRDVLEFAPTKNGILSALPILFLLISKTLSSSLSSWFSANTDYNSTTICKTFNGIASLVYPCPSWLSPSLKRRMLTGHYITVLCYDFCRPAYPRCSNSPATAGSSPLRDHHWNCIFCDLNECFIQKEHKKEFGTHRSVFQSYVSDFVWRRKFAGNDIILYRPRLRQIAGLGRAGLGSVTMVDHDFDSDQAV</sequence>
<organism evidence="1 2">
    <name type="scientific">Ditylenchus dipsaci</name>
    <dbReference type="NCBI Taxonomy" id="166011"/>
    <lineage>
        <taxon>Eukaryota</taxon>
        <taxon>Metazoa</taxon>
        <taxon>Ecdysozoa</taxon>
        <taxon>Nematoda</taxon>
        <taxon>Chromadorea</taxon>
        <taxon>Rhabditida</taxon>
        <taxon>Tylenchina</taxon>
        <taxon>Tylenchomorpha</taxon>
        <taxon>Sphaerularioidea</taxon>
        <taxon>Anguinidae</taxon>
        <taxon>Anguininae</taxon>
        <taxon>Ditylenchus</taxon>
    </lineage>
</organism>
<keyword evidence="1" id="KW-1185">Reference proteome</keyword>
<name>A0A915EQQ0_9BILA</name>
<proteinExistence type="predicted"/>
<dbReference type="AlphaFoldDB" id="A0A915EQQ0"/>
<dbReference type="WBParaSite" id="jg9411">
    <property type="protein sequence ID" value="jg9411"/>
    <property type="gene ID" value="jg9411"/>
</dbReference>
<evidence type="ECO:0000313" key="1">
    <source>
        <dbReference type="Proteomes" id="UP000887574"/>
    </source>
</evidence>
<protein>
    <submittedName>
        <fullName evidence="2">Uncharacterized protein</fullName>
    </submittedName>
</protein>
<dbReference type="Proteomes" id="UP000887574">
    <property type="component" value="Unplaced"/>
</dbReference>
<reference evidence="2" key="1">
    <citation type="submission" date="2022-11" db="UniProtKB">
        <authorList>
            <consortium name="WormBaseParasite"/>
        </authorList>
    </citation>
    <scope>IDENTIFICATION</scope>
</reference>